<keyword evidence="2" id="KW-1185">Reference proteome</keyword>
<dbReference type="AlphaFoldDB" id="A0A841N1V9"/>
<proteinExistence type="predicted"/>
<evidence type="ECO:0000313" key="2">
    <source>
        <dbReference type="Proteomes" id="UP000589738"/>
    </source>
</evidence>
<dbReference type="Proteomes" id="UP000589738">
    <property type="component" value="Unassembled WGS sequence"/>
</dbReference>
<evidence type="ECO:0000313" key="1">
    <source>
        <dbReference type="EMBL" id="MBB6370417.1"/>
    </source>
</evidence>
<dbReference type="EMBL" id="JACHLC010000001">
    <property type="protein sequence ID" value="MBB6370417.1"/>
    <property type="molecule type" value="Genomic_DNA"/>
</dbReference>
<accession>A0A841N1V9</accession>
<name>A0A841N1V9_9FLAO</name>
<gene>
    <name evidence="1" type="ORF">HNP36_001470</name>
</gene>
<reference evidence="1 2" key="1">
    <citation type="submission" date="2020-08" db="EMBL/GenBank/DDBJ databases">
        <title>Functional genomics of gut bacteria from endangered species of beetles.</title>
        <authorList>
            <person name="Carlos-Shanley C."/>
        </authorList>
    </citation>
    <scope>NUCLEOTIDE SEQUENCE [LARGE SCALE GENOMIC DNA]</scope>
    <source>
        <strain evidence="1 2">S00136</strain>
    </source>
</reference>
<sequence>MENSFSILHDLEVDDTLENVFRMVSVPEFLNEW</sequence>
<organism evidence="1 2">
    <name type="scientific">Chryseobacterium shigense</name>
    <dbReference type="NCBI Taxonomy" id="297244"/>
    <lineage>
        <taxon>Bacteria</taxon>
        <taxon>Pseudomonadati</taxon>
        <taxon>Bacteroidota</taxon>
        <taxon>Flavobacteriia</taxon>
        <taxon>Flavobacteriales</taxon>
        <taxon>Weeksellaceae</taxon>
        <taxon>Chryseobacterium group</taxon>
        <taxon>Chryseobacterium</taxon>
    </lineage>
</organism>
<protein>
    <submittedName>
        <fullName evidence="1">Uncharacterized protein</fullName>
    </submittedName>
</protein>
<comment type="caution">
    <text evidence="1">The sequence shown here is derived from an EMBL/GenBank/DDBJ whole genome shotgun (WGS) entry which is preliminary data.</text>
</comment>